<keyword evidence="2 7" id="KW-0479">Metal-binding</keyword>
<comment type="cofactor">
    <cofactor evidence="1 7">
        <name>L-ascorbate</name>
        <dbReference type="ChEBI" id="CHEBI:38290"/>
    </cofactor>
</comment>
<feature type="domain" description="Fe2OG dioxygenase" evidence="8">
    <location>
        <begin position="78"/>
        <end position="176"/>
    </location>
</feature>
<comment type="cofactor">
    <cofactor evidence="7">
        <name>Fe(2+)</name>
        <dbReference type="ChEBI" id="CHEBI:29033"/>
    </cofactor>
    <text evidence="7">Binds 1 Fe(2+) ion per subunit.</text>
</comment>
<evidence type="ECO:0000256" key="1">
    <source>
        <dbReference type="ARBA" id="ARBA00001961"/>
    </source>
</evidence>
<keyword evidence="6 7" id="KW-0408">Iron</keyword>
<dbReference type="PANTHER" id="PTHR41536:SF1">
    <property type="entry name" value="PKHD-TYPE HYDROXYLASE YBIX"/>
    <property type="match status" value="1"/>
</dbReference>
<dbReference type="InterPro" id="IPR044862">
    <property type="entry name" value="Pro_4_hyd_alph_FE2OG_OXY"/>
</dbReference>
<evidence type="ECO:0000256" key="2">
    <source>
        <dbReference type="ARBA" id="ARBA00022723"/>
    </source>
</evidence>
<dbReference type="Gene3D" id="2.60.120.620">
    <property type="entry name" value="q2cbj1_9rhob like domain"/>
    <property type="match status" value="1"/>
</dbReference>
<dbReference type="Pfam" id="PF18331">
    <property type="entry name" value="PKHD_C"/>
    <property type="match status" value="1"/>
</dbReference>
<dbReference type="InterPro" id="IPR041097">
    <property type="entry name" value="PKHD_C"/>
</dbReference>
<organism evidence="9 10">
    <name type="scientific">Thermostichus vulcanus str. 'Rupite'</name>
    <dbReference type="NCBI Taxonomy" id="2813851"/>
    <lineage>
        <taxon>Bacteria</taxon>
        <taxon>Bacillati</taxon>
        <taxon>Cyanobacteriota</taxon>
        <taxon>Cyanophyceae</taxon>
        <taxon>Thermostichales</taxon>
        <taxon>Thermostichaceae</taxon>
        <taxon>Thermostichus</taxon>
    </lineage>
</organism>
<dbReference type="PANTHER" id="PTHR41536">
    <property type="entry name" value="PKHD-TYPE HYDROXYLASE YBIX"/>
    <property type="match status" value="1"/>
</dbReference>
<dbReference type="EMBL" id="JAFIRA010000073">
    <property type="protein sequence ID" value="MCJ2544517.1"/>
    <property type="molecule type" value="Genomic_DNA"/>
</dbReference>
<evidence type="ECO:0000256" key="5">
    <source>
        <dbReference type="ARBA" id="ARBA00023002"/>
    </source>
</evidence>
<feature type="binding site" evidence="7">
    <location>
        <position position="96"/>
    </location>
    <ligand>
        <name>Fe cation</name>
        <dbReference type="ChEBI" id="CHEBI:24875"/>
    </ligand>
</feature>
<dbReference type="PROSITE" id="PS51471">
    <property type="entry name" value="FE2OG_OXY"/>
    <property type="match status" value="1"/>
</dbReference>
<name>A0ABT0CFF5_THEVL</name>
<feature type="binding site" evidence="7">
    <location>
        <position position="167"/>
    </location>
    <ligand>
        <name>2-oxoglutarate</name>
        <dbReference type="ChEBI" id="CHEBI:16810"/>
    </ligand>
</feature>
<evidence type="ECO:0000313" key="10">
    <source>
        <dbReference type="Proteomes" id="UP000830835"/>
    </source>
</evidence>
<evidence type="ECO:0000256" key="7">
    <source>
        <dbReference type="HAMAP-Rule" id="MF_00657"/>
    </source>
</evidence>
<dbReference type="NCBIfam" id="NF003974">
    <property type="entry name" value="PRK05467.1-3"/>
    <property type="match status" value="1"/>
</dbReference>
<feature type="binding site" evidence="7">
    <location>
        <position position="98"/>
    </location>
    <ligand>
        <name>Fe cation</name>
        <dbReference type="ChEBI" id="CHEBI:24875"/>
    </ligand>
</feature>
<dbReference type="Gene3D" id="4.10.860.20">
    <property type="entry name" value="Rabenosyn, Rab binding domain"/>
    <property type="match status" value="1"/>
</dbReference>
<gene>
    <name evidence="9" type="ORF">JX360_16660</name>
</gene>
<accession>A0ABT0CFF5</accession>
<dbReference type="Pfam" id="PF13640">
    <property type="entry name" value="2OG-FeII_Oxy_3"/>
    <property type="match status" value="1"/>
</dbReference>
<dbReference type="Proteomes" id="UP000830835">
    <property type="component" value="Unassembled WGS sequence"/>
</dbReference>
<feature type="binding site" evidence="7">
    <location>
        <position position="157"/>
    </location>
    <ligand>
        <name>Fe cation</name>
        <dbReference type="ChEBI" id="CHEBI:24875"/>
    </ligand>
</feature>
<evidence type="ECO:0000256" key="6">
    <source>
        <dbReference type="ARBA" id="ARBA00023004"/>
    </source>
</evidence>
<protein>
    <submittedName>
        <fullName evidence="9">Fe2+-dependent dioxygenase</fullName>
    </submittedName>
</protein>
<reference evidence="9" key="1">
    <citation type="submission" date="2021-02" db="EMBL/GenBank/DDBJ databases">
        <title>The CRISPR/cas machinery reduction and long-range gene transfer in the hot spring cyanobacterium Synechococcus.</title>
        <authorList>
            <person name="Dvorak P."/>
            <person name="Jahodarova E."/>
            <person name="Hasler P."/>
            <person name="Poulickova A."/>
        </authorList>
    </citation>
    <scope>NUCLEOTIDE SEQUENCE</scope>
    <source>
        <strain evidence="9">Rupite</strain>
    </source>
</reference>
<evidence type="ECO:0000256" key="3">
    <source>
        <dbReference type="ARBA" id="ARBA00022896"/>
    </source>
</evidence>
<proteinExistence type="inferred from homology"/>
<evidence type="ECO:0000259" key="8">
    <source>
        <dbReference type="PROSITE" id="PS51471"/>
    </source>
</evidence>
<dbReference type="InterPro" id="IPR023550">
    <property type="entry name" value="PKHD_hydroxylase"/>
</dbReference>
<keyword evidence="5 7" id="KW-0560">Oxidoreductase</keyword>
<keyword evidence="4 7" id="KW-0223">Dioxygenase</keyword>
<keyword evidence="10" id="KW-1185">Reference proteome</keyword>
<keyword evidence="3 7" id="KW-0847">Vitamin C</keyword>
<dbReference type="RefSeq" id="WP_244353166.1">
    <property type="nucleotide sequence ID" value="NZ_JAFIRA010000073.1"/>
</dbReference>
<dbReference type="InterPro" id="IPR006620">
    <property type="entry name" value="Pro_4_hyd_alph"/>
</dbReference>
<dbReference type="SMART" id="SM00702">
    <property type="entry name" value="P4Hc"/>
    <property type="match status" value="1"/>
</dbReference>
<evidence type="ECO:0000313" key="9">
    <source>
        <dbReference type="EMBL" id="MCJ2544517.1"/>
    </source>
</evidence>
<dbReference type="GO" id="GO:0051213">
    <property type="term" value="F:dioxygenase activity"/>
    <property type="evidence" value="ECO:0007669"/>
    <property type="project" value="UniProtKB-KW"/>
</dbReference>
<comment type="caution">
    <text evidence="9">The sequence shown here is derived from an EMBL/GenBank/DDBJ whole genome shotgun (WGS) entry which is preliminary data.</text>
</comment>
<sequence>MILCIADVLNSVELSKIAELLNQAEFIDGRVTAGWNAKLVKNNTQLSKGSLQGRRVQDIITAALARNSLFQLAARPKIIHPVLVSRYEVGMSYGIHTDDAVMSTQQQLMRSDISFTLFLSPPEAYRGGELIIDSTEGERAYKLPAGAMILYPSSTLHRVETITMGIRLAAVGWIQSLIRDPQEREVLFDLETARQQIFQELGKTRSFDLLSKVYANLLRKWVDL</sequence>
<dbReference type="HAMAP" id="MF_00657">
    <property type="entry name" value="Hydroxyl_YbiX"/>
    <property type="match status" value="1"/>
</dbReference>
<dbReference type="InterPro" id="IPR005123">
    <property type="entry name" value="Oxoglu/Fe-dep_dioxygenase_dom"/>
</dbReference>
<evidence type="ECO:0000256" key="4">
    <source>
        <dbReference type="ARBA" id="ARBA00022964"/>
    </source>
</evidence>
<dbReference type="NCBIfam" id="NF003975">
    <property type="entry name" value="PRK05467.1-4"/>
    <property type="match status" value="1"/>
</dbReference>